<evidence type="ECO:0000313" key="2">
    <source>
        <dbReference type="Proteomes" id="UP000321409"/>
    </source>
</evidence>
<comment type="caution">
    <text evidence="1">The sequence shown here is derived from an EMBL/GenBank/DDBJ whole genome shotgun (WGS) entry which is preliminary data.</text>
</comment>
<protein>
    <submittedName>
        <fullName evidence="1">Uncharacterized protein</fullName>
    </submittedName>
</protein>
<sequence>MKRIRDIRKHARNVTSQDNYLKHTELMSAMLKYNLYMGHDLAWDQMAKDNNLVVEDLRGFLSGRSHDIGMYNQLITYVQGRYSLRSLDVQADYRFADHMPLMRKSNLDDHSSNITSLTGISINDYNPQYQYQLPELSDGISKQSVQHITTLNSSVKTITV</sequence>
<proteinExistence type="predicted"/>
<keyword evidence="2" id="KW-1185">Reference proteome</keyword>
<dbReference type="EMBL" id="BKAB01000058">
    <property type="protein sequence ID" value="GEP24925.1"/>
    <property type="molecule type" value="Genomic_DNA"/>
</dbReference>
<reference evidence="1 2" key="1">
    <citation type="submission" date="2019-07" db="EMBL/GenBank/DDBJ databases">
        <title>Whole genome shotgun sequence of Lactobacillus diolivorans NBRC 107869.</title>
        <authorList>
            <person name="Hosoyama A."/>
            <person name="Uohara A."/>
            <person name="Ohji S."/>
            <person name="Ichikawa N."/>
        </authorList>
    </citation>
    <scope>NUCLEOTIDE SEQUENCE [LARGE SCALE GENOMIC DNA]</scope>
    <source>
        <strain evidence="1 2">NBRC 107869</strain>
    </source>
</reference>
<name>A0ABQ0XG86_9LACO</name>
<organism evidence="1 2">
    <name type="scientific">Lentilactobacillus diolivorans</name>
    <dbReference type="NCBI Taxonomy" id="179838"/>
    <lineage>
        <taxon>Bacteria</taxon>
        <taxon>Bacillati</taxon>
        <taxon>Bacillota</taxon>
        <taxon>Bacilli</taxon>
        <taxon>Lactobacillales</taxon>
        <taxon>Lactobacillaceae</taxon>
        <taxon>Lentilactobacillus</taxon>
    </lineage>
</organism>
<dbReference type="Proteomes" id="UP000321409">
    <property type="component" value="Unassembled WGS sequence"/>
</dbReference>
<accession>A0ABQ0XG86</accession>
<evidence type="ECO:0000313" key="1">
    <source>
        <dbReference type="EMBL" id="GEP24925.1"/>
    </source>
</evidence>
<dbReference type="RefSeq" id="WP_057864976.1">
    <property type="nucleotide sequence ID" value="NZ_BKAB01000058.1"/>
</dbReference>
<gene>
    <name evidence="1" type="ORF">LDI01_25180</name>
</gene>